<dbReference type="InterPro" id="IPR029032">
    <property type="entry name" value="AhpD-like"/>
</dbReference>
<proteinExistence type="predicted"/>
<keyword evidence="2" id="KW-1185">Reference proteome</keyword>
<accession>A0ABS9KVL2</accession>
<dbReference type="Gene3D" id="1.20.1290.10">
    <property type="entry name" value="AhpD-like"/>
    <property type="match status" value="1"/>
</dbReference>
<evidence type="ECO:0008006" key="3">
    <source>
        <dbReference type="Google" id="ProtNLM"/>
    </source>
</evidence>
<organism evidence="1 2">
    <name type="scientific">Terrimonas ginsenosidimutans</name>
    <dbReference type="NCBI Taxonomy" id="2908004"/>
    <lineage>
        <taxon>Bacteria</taxon>
        <taxon>Pseudomonadati</taxon>
        <taxon>Bacteroidota</taxon>
        <taxon>Chitinophagia</taxon>
        <taxon>Chitinophagales</taxon>
        <taxon>Chitinophagaceae</taxon>
        <taxon>Terrimonas</taxon>
    </lineage>
</organism>
<sequence>MARIASVSRQELSPAVKVAFERHVEQYQARVTNMKNILGHSLLAFDVYTQWYPLYEEVEKIVGKRMAYLFAYAISYSADCPLCATFFRKQIIDGGERPESLVLTKEERLLLDFGSSIAKCQGNIADHVYDPLGNRYSKQQIVILVAFAGQMIATNIFNNVMETDMDEFLLDYLPPVRSIWQNAR</sequence>
<comment type="caution">
    <text evidence="1">The sequence shown here is derived from an EMBL/GenBank/DDBJ whole genome shotgun (WGS) entry which is preliminary data.</text>
</comment>
<protein>
    <recommendedName>
        <fullName evidence="3">Alkylhydroperoxidase</fullName>
    </recommendedName>
</protein>
<evidence type="ECO:0000313" key="1">
    <source>
        <dbReference type="EMBL" id="MCG2616350.1"/>
    </source>
</evidence>
<reference evidence="1" key="1">
    <citation type="submission" date="2022-01" db="EMBL/GenBank/DDBJ databases">
        <authorList>
            <person name="Jo J.-H."/>
            <person name="Im W.-T."/>
        </authorList>
    </citation>
    <scope>NUCLEOTIDE SEQUENCE</scope>
    <source>
        <strain evidence="1">NA20</strain>
    </source>
</reference>
<evidence type="ECO:0000313" key="2">
    <source>
        <dbReference type="Proteomes" id="UP001165367"/>
    </source>
</evidence>
<gene>
    <name evidence="1" type="ORF">LZZ85_18770</name>
</gene>
<dbReference type="EMBL" id="JAKLTR010000013">
    <property type="protein sequence ID" value="MCG2616350.1"/>
    <property type="molecule type" value="Genomic_DNA"/>
</dbReference>
<dbReference type="SUPFAM" id="SSF69118">
    <property type="entry name" value="AhpD-like"/>
    <property type="match status" value="1"/>
</dbReference>
<dbReference type="Proteomes" id="UP001165367">
    <property type="component" value="Unassembled WGS sequence"/>
</dbReference>
<dbReference type="RefSeq" id="WP_237874888.1">
    <property type="nucleotide sequence ID" value="NZ_JAKLTR010000013.1"/>
</dbReference>
<name>A0ABS9KVL2_9BACT</name>